<evidence type="ECO:0000256" key="5">
    <source>
        <dbReference type="ARBA" id="ARBA00022989"/>
    </source>
</evidence>
<protein>
    <submittedName>
        <fullName evidence="8">ABC transporter permease</fullName>
    </submittedName>
</protein>
<gene>
    <name evidence="8" type="ORF">DAMNIGENAA_16690</name>
</gene>
<feature type="transmembrane region" description="Helical" evidence="7">
    <location>
        <begin position="55"/>
        <end position="75"/>
    </location>
</feature>
<evidence type="ECO:0000256" key="6">
    <source>
        <dbReference type="ARBA" id="ARBA00023136"/>
    </source>
</evidence>
<evidence type="ECO:0000256" key="1">
    <source>
        <dbReference type="ARBA" id="ARBA00004141"/>
    </source>
</evidence>
<evidence type="ECO:0000256" key="4">
    <source>
        <dbReference type="ARBA" id="ARBA00022692"/>
    </source>
</evidence>
<evidence type="ECO:0000256" key="7">
    <source>
        <dbReference type="RuleBase" id="RU362044"/>
    </source>
</evidence>
<organism evidence="8 9">
    <name type="scientific">Desulforhabdus amnigena</name>
    <dbReference type="NCBI Taxonomy" id="40218"/>
    <lineage>
        <taxon>Bacteria</taxon>
        <taxon>Pseudomonadati</taxon>
        <taxon>Thermodesulfobacteriota</taxon>
        <taxon>Syntrophobacteria</taxon>
        <taxon>Syntrophobacterales</taxon>
        <taxon>Syntrophobacteraceae</taxon>
        <taxon>Desulforhabdus</taxon>
    </lineage>
</organism>
<evidence type="ECO:0000313" key="8">
    <source>
        <dbReference type="EMBL" id="GLI34236.1"/>
    </source>
</evidence>
<comment type="similarity">
    <text evidence="2 7">Belongs to the MlaE permease family.</text>
</comment>
<dbReference type="PANTHER" id="PTHR30188:SF4">
    <property type="entry name" value="PROTEIN TRIGALACTOSYLDIACYLGLYCEROL 1, CHLOROPLASTIC"/>
    <property type="match status" value="1"/>
</dbReference>
<keyword evidence="9" id="KW-1185">Reference proteome</keyword>
<dbReference type="Proteomes" id="UP001144372">
    <property type="component" value="Unassembled WGS sequence"/>
</dbReference>
<comment type="subcellular location">
    <subcellularLocation>
        <location evidence="1">Membrane</location>
        <topology evidence="1">Multi-pass membrane protein</topology>
    </subcellularLocation>
</comment>
<evidence type="ECO:0000313" key="9">
    <source>
        <dbReference type="Proteomes" id="UP001144372"/>
    </source>
</evidence>
<evidence type="ECO:0000256" key="3">
    <source>
        <dbReference type="ARBA" id="ARBA00022448"/>
    </source>
</evidence>
<dbReference type="PANTHER" id="PTHR30188">
    <property type="entry name" value="ABC TRANSPORTER PERMEASE PROTEIN-RELATED"/>
    <property type="match status" value="1"/>
</dbReference>
<comment type="caution">
    <text evidence="8">The sequence shown here is derived from an EMBL/GenBank/DDBJ whole genome shotgun (WGS) entry which is preliminary data.</text>
</comment>
<dbReference type="InterPro" id="IPR003453">
    <property type="entry name" value="ABC_MlaE_roteobac"/>
</dbReference>
<comment type="caution">
    <text evidence="7">Lacks conserved residue(s) required for the propagation of feature annotation.</text>
</comment>
<proteinExistence type="inferred from homology"/>
<keyword evidence="5 7" id="KW-1133">Transmembrane helix</keyword>
<sequence length="261" mass="28213">MTRLVRYLGALVLDQLESLGRMGVFLYMVVRGIARPPGKYWFTVKQIQFIGTKSFFVIGFTATFTGMVLSLQGYYTLSKFGSEGLLGSAVALSLIRELGPVLTALMVTGRAGSAMCAEIGIMRIEEQIDALECMAIDPFSYLITPKLIAGLIALPLLTAYCDVVGIFGGYLVSVQLLGVSAGSFMDGLTSSVVWEDVYMGIVKSFSFAVLMIWICSYKGYYAGLDQGSFGPEEVSQATTQAVVYASISVLMSDYVITSILL</sequence>
<name>A0A9W6FTU9_9BACT</name>
<dbReference type="GO" id="GO:0043190">
    <property type="term" value="C:ATP-binding cassette (ABC) transporter complex"/>
    <property type="evidence" value="ECO:0007669"/>
    <property type="project" value="InterPro"/>
</dbReference>
<dbReference type="AlphaFoldDB" id="A0A9W6FTU9"/>
<keyword evidence="6 7" id="KW-0472">Membrane</keyword>
<evidence type="ECO:0000256" key="2">
    <source>
        <dbReference type="ARBA" id="ARBA00007556"/>
    </source>
</evidence>
<dbReference type="GO" id="GO:0005548">
    <property type="term" value="F:phospholipid transporter activity"/>
    <property type="evidence" value="ECO:0007669"/>
    <property type="project" value="TreeGrafter"/>
</dbReference>
<dbReference type="Pfam" id="PF02405">
    <property type="entry name" value="MlaE"/>
    <property type="match status" value="1"/>
</dbReference>
<accession>A0A9W6FTU9</accession>
<reference evidence="8" key="1">
    <citation type="submission" date="2022-12" db="EMBL/GenBank/DDBJ databases">
        <title>Reference genome sequencing for broad-spectrum identification of bacterial and archaeal isolates by mass spectrometry.</title>
        <authorList>
            <person name="Sekiguchi Y."/>
            <person name="Tourlousse D.M."/>
        </authorList>
    </citation>
    <scope>NUCLEOTIDE SEQUENCE</scope>
    <source>
        <strain evidence="8">ASRB1</strain>
    </source>
</reference>
<feature type="transmembrane region" description="Helical" evidence="7">
    <location>
        <begin position="197"/>
        <end position="220"/>
    </location>
</feature>
<keyword evidence="4 7" id="KW-0812">Transmembrane</keyword>
<dbReference type="InterPro" id="IPR030802">
    <property type="entry name" value="Permease_MalE"/>
</dbReference>
<dbReference type="NCBIfam" id="TIGR00056">
    <property type="entry name" value="MlaE family lipid ABC transporter permease subunit"/>
    <property type="match status" value="1"/>
</dbReference>
<dbReference type="EMBL" id="BSDR01000001">
    <property type="protein sequence ID" value="GLI34236.1"/>
    <property type="molecule type" value="Genomic_DNA"/>
</dbReference>
<keyword evidence="3" id="KW-0813">Transport</keyword>
<dbReference type="RefSeq" id="WP_281793494.1">
    <property type="nucleotide sequence ID" value="NZ_BSDR01000001.1"/>
</dbReference>